<evidence type="ECO:0000256" key="3">
    <source>
        <dbReference type="ARBA" id="ARBA00022801"/>
    </source>
</evidence>
<dbReference type="Proteomes" id="UP000002280">
    <property type="component" value="Chromosome 4"/>
</dbReference>
<dbReference type="GO" id="GO:0006508">
    <property type="term" value="P:proteolysis"/>
    <property type="evidence" value="ECO:0007669"/>
    <property type="project" value="UniProtKB-KW"/>
</dbReference>
<dbReference type="PRINTS" id="PR00722">
    <property type="entry name" value="CHYMOTRYPSIN"/>
</dbReference>
<dbReference type="AlphaFoldDB" id="F6RN27"/>
<feature type="signal peptide" evidence="7">
    <location>
        <begin position="1"/>
        <end position="17"/>
    </location>
</feature>
<dbReference type="GO" id="GO:0030141">
    <property type="term" value="C:secretory granule"/>
    <property type="evidence" value="ECO:0000318"/>
    <property type="project" value="GO_Central"/>
</dbReference>
<keyword evidence="2 6" id="KW-0645">Protease</keyword>
<dbReference type="GO" id="GO:0051604">
    <property type="term" value="P:protein maturation"/>
    <property type="evidence" value="ECO:0000318"/>
    <property type="project" value="GO_Central"/>
</dbReference>
<dbReference type="HOGENOM" id="CLU_006842_1_1_1"/>
<dbReference type="InterPro" id="IPR009003">
    <property type="entry name" value="Peptidase_S1_PA"/>
</dbReference>
<name>F6RN27_MONDO</name>
<dbReference type="InParanoid" id="F6RN27"/>
<comment type="similarity">
    <text evidence="1">Belongs to the peptidase S1 family. Snake venom subfamily.</text>
</comment>
<evidence type="ECO:0000256" key="2">
    <source>
        <dbReference type="ARBA" id="ARBA00022670"/>
    </source>
</evidence>
<dbReference type="GO" id="GO:0005615">
    <property type="term" value="C:extracellular space"/>
    <property type="evidence" value="ECO:0000318"/>
    <property type="project" value="GO_Central"/>
</dbReference>
<dbReference type="FunCoup" id="F6RN27">
    <property type="interactions" value="53"/>
</dbReference>
<dbReference type="SMART" id="SM00020">
    <property type="entry name" value="Tryp_SPc"/>
    <property type="match status" value="1"/>
</dbReference>
<dbReference type="CDD" id="cd00190">
    <property type="entry name" value="Tryp_SPc"/>
    <property type="match status" value="1"/>
</dbReference>
<protein>
    <submittedName>
        <fullName evidence="9">Kallikrein related peptidase 14</fullName>
    </submittedName>
</protein>
<dbReference type="FunFam" id="2.40.10.10:FF:000021">
    <property type="entry name" value="Kallikrein 1"/>
    <property type="match status" value="1"/>
</dbReference>
<dbReference type="InterPro" id="IPR018114">
    <property type="entry name" value="TRYPSIN_HIS"/>
</dbReference>
<evidence type="ECO:0000259" key="8">
    <source>
        <dbReference type="PROSITE" id="PS50240"/>
    </source>
</evidence>
<dbReference type="Gene3D" id="2.40.10.10">
    <property type="entry name" value="Trypsin-like serine proteases"/>
    <property type="match status" value="2"/>
</dbReference>
<feature type="chain" id="PRO_5003340774" evidence="7">
    <location>
        <begin position="18"/>
        <end position="251"/>
    </location>
</feature>
<keyword evidence="7" id="KW-0732">Signal</keyword>
<evidence type="ECO:0000256" key="4">
    <source>
        <dbReference type="ARBA" id="ARBA00022825"/>
    </source>
</evidence>
<dbReference type="InterPro" id="IPR033116">
    <property type="entry name" value="TRYPSIN_SER"/>
</dbReference>
<dbReference type="Pfam" id="PF00089">
    <property type="entry name" value="Trypsin"/>
    <property type="match status" value="1"/>
</dbReference>
<evidence type="ECO:0000256" key="7">
    <source>
        <dbReference type="SAM" id="SignalP"/>
    </source>
</evidence>
<keyword evidence="5" id="KW-1015">Disulfide bond</keyword>
<sequence>MLLLVSSLLLLLAPAVAQRDGDKIIGGYTCIPHSQPWQAALFASRKFHCGGVLLSNRWVLTAAHCGHWNLRVALGKHNLQRLEPSQQMLRVNRQVVYPRYNQRTNDHDLMLLHLERPVKLTREIQPIQVARNCASPGTSCLVSGWGTISSPHVRYPSTLQCVNIDILSDERCRNSYPGAITRGMVCAGDQKGEKDSCQGDSGGPLVCNGALQGLVSWGSEQCAQAKYPGVYTNLCRYWTWIQNEVRKRQKH</sequence>
<reference evidence="9 10" key="1">
    <citation type="journal article" date="2007" name="Nature">
        <title>Genome of the marsupial Monodelphis domestica reveals innovation in non-coding sequences.</title>
        <authorList>
            <person name="Mikkelsen T.S."/>
            <person name="Wakefield M.J."/>
            <person name="Aken B."/>
            <person name="Amemiya C.T."/>
            <person name="Chang J.L."/>
            <person name="Duke S."/>
            <person name="Garber M."/>
            <person name="Gentles A.J."/>
            <person name="Goodstadt L."/>
            <person name="Heger A."/>
            <person name="Jurka J."/>
            <person name="Kamal M."/>
            <person name="Mauceli E."/>
            <person name="Searle S.M."/>
            <person name="Sharpe T."/>
            <person name="Baker M.L."/>
            <person name="Batzer M.A."/>
            <person name="Benos P.V."/>
            <person name="Belov K."/>
            <person name="Clamp M."/>
            <person name="Cook A."/>
            <person name="Cuff J."/>
            <person name="Das R."/>
            <person name="Davidow L."/>
            <person name="Deakin J.E."/>
            <person name="Fazzari M.J."/>
            <person name="Glass J.L."/>
            <person name="Grabherr M."/>
            <person name="Greally J.M."/>
            <person name="Gu W."/>
            <person name="Hore T.A."/>
            <person name="Huttley G.A."/>
            <person name="Kleber M."/>
            <person name="Jirtle R.L."/>
            <person name="Koina E."/>
            <person name="Lee J.T."/>
            <person name="Mahony S."/>
            <person name="Marra M.A."/>
            <person name="Miller R.D."/>
            <person name="Nicholls R.D."/>
            <person name="Oda M."/>
            <person name="Papenfuss A.T."/>
            <person name="Parra Z.E."/>
            <person name="Pollock D.D."/>
            <person name="Ray D.A."/>
            <person name="Schein J.E."/>
            <person name="Speed T.P."/>
            <person name="Thompson K."/>
            <person name="VandeBerg J.L."/>
            <person name="Wade C.M."/>
            <person name="Walker J.A."/>
            <person name="Waters P.D."/>
            <person name="Webber C."/>
            <person name="Weidman J.R."/>
            <person name="Xie X."/>
            <person name="Zody M.C."/>
            <person name="Baldwin J."/>
            <person name="Abdouelleil A."/>
            <person name="Abdulkadir J."/>
            <person name="Abebe A."/>
            <person name="Abera B."/>
            <person name="Abreu J."/>
            <person name="Acer S.C."/>
            <person name="Aftuck L."/>
            <person name="Alexander A."/>
            <person name="An P."/>
            <person name="Anderson E."/>
            <person name="Anderson S."/>
            <person name="Arachi H."/>
            <person name="Azer M."/>
            <person name="Bachantsang P."/>
            <person name="Barry A."/>
            <person name="Bayul T."/>
            <person name="Berlin A."/>
            <person name="Bessette D."/>
            <person name="Bloom T."/>
            <person name="Bloom T."/>
            <person name="Boguslavskiy L."/>
            <person name="Bonnet C."/>
            <person name="Boukhgalter B."/>
            <person name="Bourzgui I."/>
            <person name="Brown A."/>
            <person name="Cahill P."/>
            <person name="Channer S."/>
            <person name="Cheshatsang Y."/>
            <person name="Chuda L."/>
            <person name="Citroen M."/>
            <person name="Collymore A."/>
            <person name="Cooke P."/>
            <person name="Costello M."/>
            <person name="D'Aco K."/>
            <person name="Daza R."/>
            <person name="De Haan G."/>
            <person name="DeGray S."/>
            <person name="DeMaso C."/>
            <person name="Dhargay N."/>
            <person name="Dooley K."/>
            <person name="Dooley E."/>
            <person name="Doricent M."/>
            <person name="Dorje P."/>
            <person name="Dorjee K."/>
            <person name="Dupes A."/>
            <person name="Elong R."/>
            <person name="Falk J."/>
            <person name="Farina A."/>
            <person name="Faro S."/>
            <person name="Ferguson D."/>
            <person name="Fisher S."/>
            <person name="Foley C.D."/>
            <person name="Franke A."/>
            <person name="Friedrich D."/>
            <person name="Gadbois L."/>
            <person name="Gearin G."/>
            <person name="Gearin C.R."/>
            <person name="Giannoukos G."/>
            <person name="Goode T."/>
            <person name="Graham J."/>
            <person name="Grandbois E."/>
            <person name="Grewal S."/>
            <person name="Gyaltsen K."/>
            <person name="Hafez N."/>
            <person name="Hagos B."/>
            <person name="Hall J."/>
            <person name="Henson C."/>
            <person name="Hollinger A."/>
            <person name="Honan T."/>
            <person name="Huard M.D."/>
            <person name="Hughes L."/>
            <person name="Hurhula B."/>
            <person name="Husby M.E."/>
            <person name="Kamat A."/>
            <person name="Kanga B."/>
            <person name="Kashin S."/>
            <person name="Khazanovich D."/>
            <person name="Kisner P."/>
            <person name="Lance K."/>
            <person name="Lara M."/>
            <person name="Lee W."/>
            <person name="Lennon N."/>
            <person name="Letendre F."/>
            <person name="LeVine R."/>
            <person name="Lipovsky A."/>
            <person name="Liu X."/>
            <person name="Liu J."/>
            <person name="Liu S."/>
            <person name="Lokyitsang T."/>
            <person name="Lokyitsang Y."/>
            <person name="Lubonja R."/>
            <person name="Lui A."/>
            <person name="MacDonald P."/>
            <person name="Magnisalis V."/>
            <person name="Maru K."/>
            <person name="Matthews C."/>
            <person name="McCusker W."/>
            <person name="McDonough S."/>
            <person name="Mehta T."/>
            <person name="Meldrim J."/>
            <person name="Meneus L."/>
            <person name="Mihai O."/>
            <person name="Mihalev A."/>
            <person name="Mihova T."/>
            <person name="Mittelman R."/>
            <person name="Mlenga V."/>
            <person name="Montmayeur A."/>
            <person name="Mulrain L."/>
            <person name="Navidi A."/>
            <person name="Naylor J."/>
            <person name="Negash T."/>
            <person name="Nguyen T."/>
            <person name="Nguyen N."/>
            <person name="Nicol R."/>
            <person name="Norbu C."/>
            <person name="Norbu N."/>
            <person name="Novod N."/>
            <person name="O'Neill B."/>
            <person name="Osman S."/>
            <person name="Markiewicz E."/>
            <person name="Oyono O.L."/>
            <person name="Patti C."/>
            <person name="Phunkhang P."/>
            <person name="Pierre F."/>
            <person name="Priest M."/>
            <person name="Raghuraman S."/>
            <person name="Rege F."/>
            <person name="Reyes R."/>
            <person name="Rise C."/>
            <person name="Rogov P."/>
            <person name="Ross K."/>
            <person name="Ryan E."/>
            <person name="Settipalli S."/>
            <person name="Shea T."/>
            <person name="Sherpa N."/>
            <person name="Shi L."/>
            <person name="Shih D."/>
            <person name="Sparrow T."/>
            <person name="Spaulding J."/>
            <person name="Stalker J."/>
            <person name="Stange-Thomann N."/>
            <person name="Stavropoulos S."/>
            <person name="Stone C."/>
            <person name="Strader C."/>
            <person name="Tesfaye S."/>
            <person name="Thomson T."/>
            <person name="Thoulutsang Y."/>
            <person name="Thoulutsang D."/>
            <person name="Topham K."/>
            <person name="Topping I."/>
            <person name="Tsamla T."/>
            <person name="Vassiliev H."/>
            <person name="Vo A."/>
            <person name="Wangchuk T."/>
            <person name="Wangdi T."/>
            <person name="Weiand M."/>
            <person name="Wilkinson J."/>
            <person name="Wilson A."/>
            <person name="Yadav S."/>
            <person name="Young G."/>
            <person name="Yu Q."/>
            <person name="Zembek L."/>
            <person name="Zhong D."/>
            <person name="Zimmer A."/>
            <person name="Zwirko Z."/>
            <person name="Jaffe D.B."/>
            <person name="Alvarez P."/>
            <person name="Brockman W."/>
            <person name="Butler J."/>
            <person name="Chin C."/>
            <person name="Gnerre S."/>
            <person name="MacCallum I."/>
            <person name="Graves J.A."/>
            <person name="Ponting C.P."/>
            <person name="Breen M."/>
            <person name="Samollow P.B."/>
            <person name="Lander E.S."/>
            <person name="Lindblad-Toh K."/>
        </authorList>
    </citation>
    <scope>NUCLEOTIDE SEQUENCE [LARGE SCALE GENOMIC DNA]</scope>
</reference>
<dbReference type="OMA" id="CKYQTWI"/>
<dbReference type="SUPFAM" id="SSF50494">
    <property type="entry name" value="Trypsin-like serine proteases"/>
    <property type="match status" value="1"/>
</dbReference>
<keyword evidence="4 6" id="KW-0720">Serine protease</keyword>
<dbReference type="KEGG" id="mdo:100028200"/>
<dbReference type="InterPro" id="IPR001254">
    <property type="entry name" value="Trypsin_dom"/>
</dbReference>
<dbReference type="Ensembl" id="ENSMODT00000026498.4">
    <property type="protein sequence ID" value="ENSMODP00000026033.3"/>
    <property type="gene ID" value="ENSMODG00000020815.4"/>
</dbReference>
<evidence type="ECO:0000256" key="1">
    <source>
        <dbReference type="ARBA" id="ARBA00009228"/>
    </source>
</evidence>
<gene>
    <name evidence="9" type="primary">KLK14</name>
</gene>
<dbReference type="InterPro" id="IPR001314">
    <property type="entry name" value="Peptidase_S1A"/>
</dbReference>
<reference evidence="9" key="3">
    <citation type="submission" date="2025-09" db="UniProtKB">
        <authorList>
            <consortium name="Ensembl"/>
        </authorList>
    </citation>
    <scope>IDENTIFICATION</scope>
</reference>
<dbReference type="InterPro" id="IPR043504">
    <property type="entry name" value="Peptidase_S1_PA_chymotrypsin"/>
</dbReference>
<dbReference type="PROSITE" id="PS00134">
    <property type="entry name" value="TRYPSIN_HIS"/>
    <property type="match status" value="1"/>
</dbReference>
<dbReference type="STRING" id="13616.ENSMODP00000026033"/>
<feature type="domain" description="Peptidase S1" evidence="8">
    <location>
        <begin position="24"/>
        <end position="246"/>
    </location>
</feature>
<dbReference type="GeneTree" id="ENSGT01020000230389"/>
<dbReference type="PROSITE" id="PS00135">
    <property type="entry name" value="TRYPSIN_SER"/>
    <property type="match status" value="1"/>
</dbReference>
<accession>F6RN27</accession>
<reference evidence="9" key="2">
    <citation type="submission" date="2025-08" db="UniProtKB">
        <authorList>
            <consortium name="Ensembl"/>
        </authorList>
    </citation>
    <scope>IDENTIFICATION</scope>
</reference>
<dbReference type="PANTHER" id="PTHR24271">
    <property type="entry name" value="KALLIKREIN-RELATED"/>
    <property type="match status" value="1"/>
</dbReference>
<keyword evidence="3 6" id="KW-0378">Hydrolase</keyword>
<evidence type="ECO:0000313" key="9">
    <source>
        <dbReference type="Ensembl" id="ENSMODP00000026033.3"/>
    </source>
</evidence>
<dbReference type="GO" id="GO:0004252">
    <property type="term" value="F:serine-type endopeptidase activity"/>
    <property type="evidence" value="ECO:0000318"/>
    <property type="project" value="GO_Central"/>
</dbReference>
<dbReference type="PANTHER" id="PTHR24271:SF48">
    <property type="entry name" value="KALLIKREIN-14"/>
    <property type="match status" value="1"/>
</dbReference>
<proteinExistence type="inferred from homology"/>
<keyword evidence="10" id="KW-1185">Reference proteome</keyword>
<dbReference type="FunFam" id="2.40.10.10:FF:000010">
    <property type="entry name" value="Kallikrein related peptidase 11"/>
    <property type="match status" value="1"/>
</dbReference>
<evidence type="ECO:0000256" key="5">
    <source>
        <dbReference type="ARBA" id="ARBA00023157"/>
    </source>
</evidence>
<organism evidence="9 10">
    <name type="scientific">Monodelphis domestica</name>
    <name type="common">Gray short-tailed opossum</name>
    <dbReference type="NCBI Taxonomy" id="13616"/>
    <lineage>
        <taxon>Eukaryota</taxon>
        <taxon>Metazoa</taxon>
        <taxon>Chordata</taxon>
        <taxon>Craniata</taxon>
        <taxon>Vertebrata</taxon>
        <taxon>Euteleostomi</taxon>
        <taxon>Mammalia</taxon>
        <taxon>Metatheria</taxon>
        <taxon>Didelphimorphia</taxon>
        <taxon>Didelphidae</taxon>
        <taxon>Monodelphis</taxon>
    </lineage>
</organism>
<dbReference type="PROSITE" id="PS50240">
    <property type="entry name" value="TRYPSIN_DOM"/>
    <property type="match status" value="1"/>
</dbReference>
<evidence type="ECO:0000313" key="10">
    <source>
        <dbReference type="Proteomes" id="UP000002280"/>
    </source>
</evidence>
<dbReference type="Bgee" id="ENSMODG00000020815">
    <property type="expression patterns" value="Expressed in hindlimb bud and 3 other cell types or tissues"/>
</dbReference>
<dbReference type="MEROPS" id="S01.029"/>
<evidence type="ECO:0000256" key="6">
    <source>
        <dbReference type="RuleBase" id="RU363034"/>
    </source>
</evidence>